<sequence length="178" mass="19314">MTWTTFHRRADVLRAVITTADRRRDGRLPMDVEGVAETFGDELSLLATLQLKWHTRLAGRIENVMAAQPEDLGGAVEQAWREIALEMPGVRALLDHYRAEPLDDAMASAMARATQKEHMMLATMAGRSSVGDTSAAPVGAALEERARAALLAAQGVVTLSSERRSPSLLQRLKAVVAA</sequence>
<comment type="caution">
    <text evidence="1">The sequence shown here is derived from an EMBL/GenBank/DDBJ whole genome shotgun (WGS) entry which is preliminary data.</text>
</comment>
<organism evidence="1 2">
    <name type="scientific">Nocardioides nanhaiensis</name>
    <dbReference type="NCBI Taxonomy" id="1476871"/>
    <lineage>
        <taxon>Bacteria</taxon>
        <taxon>Bacillati</taxon>
        <taxon>Actinomycetota</taxon>
        <taxon>Actinomycetes</taxon>
        <taxon>Propionibacteriales</taxon>
        <taxon>Nocardioidaceae</taxon>
        <taxon>Nocardioides</taxon>
    </lineage>
</organism>
<evidence type="ECO:0000313" key="2">
    <source>
        <dbReference type="Proteomes" id="UP001500621"/>
    </source>
</evidence>
<proteinExistence type="predicted"/>
<protein>
    <recommendedName>
        <fullName evidence="3">DUF222 domain-containing protein</fullName>
    </recommendedName>
</protein>
<reference evidence="2" key="1">
    <citation type="journal article" date="2019" name="Int. J. Syst. Evol. Microbiol.">
        <title>The Global Catalogue of Microorganisms (GCM) 10K type strain sequencing project: providing services to taxonomists for standard genome sequencing and annotation.</title>
        <authorList>
            <consortium name="The Broad Institute Genomics Platform"/>
            <consortium name="The Broad Institute Genome Sequencing Center for Infectious Disease"/>
            <person name="Wu L."/>
            <person name="Ma J."/>
        </authorList>
    </citation>
    <scope>NUCLEOTIDE SEQUENCE [LARGE SCALE GENOMIC DNA]</scope>
    <source>
        <strain evidence="2">JCM 18127</strain>
    </source>
</reference>
<gene>
    <name evidence="1" type="ORF">GCM10023226_14030</name>
</gene>
<dbReference type="EMBL" id="BAABIM010000001">
    <property type="protein sequence ID" value="GAA4677974.1"/>
    <property type="molecule type" value="Genomic_DNA"/>
</dbReference>
<name>A0ABP8W1U7_9ACTN</name>
<keyword evidence="2" id="KW-1185">Reference proteome</keyword>
<evidence type="ECO:0008006" key="3">
    <source>
        <dbReference type="Google" id="ProtNLM"/>
    </source>
</evidence>
<accession>A0ABP8W1U7</accession>
<dbReference type="Proteomes" id="UP001500621">
    <property type="component" value="Unassembled WGS sequence"/>
</dbReference>
<evidence type="ECO:0000313" key="1">
    <source>
        <dbReference type="EMBL" id="GAA4677974.1"/>
    </source>
</evidence>
<dbReference type="RefSeq" id="WP_345264038.1">
    <property type="nucleotide sequence ID" value="NZ_BAABIM010000001.1"/>
</dbReference>